<protein>
    <submittedName>
        <fullName evidence="1">Tubulin-like doman-containing protein</fullName>
    </submittedName>
</protein>
<dbReference type="InterPro" id="IPR036525">
    <property type="entry name" value="Tubulin/FtsZ_GTPase_sf"/>
</dbReference>
<proteinExistence type="predicted"/>
<evidence type="ECO:0000313" key="1">
    <source>
        <dbReference type="EMBL" id="MFD0780726.1"/>
    </source>
</evidence>
<reference evidence="2" key="1">
    <citation type="journal article" date="2019" name="Int. J. Syst. Evol. Microbiol.">
        <title>The Global Catalogue of Microorganisms (GCM) 10K type strain sequencing project: providing services to taxonomists for standard genome sequencing and annotation.</title>
        <authorList>
            <consortium name="The Broad Institute Genomics Platform"/>
            <consortium name="The Broad Institute Genome Sequencing Center for Infectious Disease"/>
            <person name="Wu L."/>
            <person name="Ma J."/>
        </authorList>
    </citation>
    <scope>NUCLEOTIDE SEQUENCE [LARGE SCALE GENOMIC DNA]</scope>
    <source>
        <strain evidence="2">CCUG 50754</strain>
    </source>
</reference>
<dbReference type="Pfam" id="PF13809">
    <property type="entry name" value="Tubulin_2"/>
    <property type="match status" value="1"/>
</dbReference>
<dbReference type="Gene3D" id="3.40.50.1440">
    <property type="entry name" value="Tubulin/FtsZ, GTPase domain"/>
    <property type="match status" value="1"/>
</dbReference>
<dbReference type="EMBL" id="JBHTIM010000001">
    <property type="protein sequence ID" value="MFD0780726.1"/>
    <property type="molecule type" value="Genomic_DNA"/>
</dbReference>
<gene>
    <name evidence="1" type="ORF">ACFQZV_05355</name>
</gene>
<keyword evidence="2" id="KW-1185">Reference proteome</keyword>
<comment type="caution">
    <text evidence="1">The sequence shown here is derived from an EMBL/GenBank/DDBJ whole genome shotgun (WGS) entry which is preliminary data.</text>
</comment>
<name>A0ABW2ZQ17_9MICO</name>
<organism evidence="1 2">
    <name type="scientific">Microbacterium koreense</name>
    <dbReference type="NCBI Taxonomy" id="323761"/>
    <lineage>
        <taxon>Bacteria</taxon>
        <taxon>Bacillati</taxon>
        <taxon>Actinomycetota</taxon>
        <taxon>Actinomycetes</taxon>
        <taxon>Micrococcales</taxon>
        <taxon>Microbacteriaceae</taxon>
        <taxon>Microbacterium</taxon>
    </lineage>
</organism>
<sequence>MPIAPTLILGLGGTGSKIVQNVAEKVAESGSSQSERIAFVVFDTDINDLGRIRQNSPEIHTVQTSTRNTVGEYLNINTNARDNWFPVNEMLNRKTLTEGAAQVRAISRLAFDTTLKGGNLDGLHRAIEQLFRIDKDQEEQALRVIITSSLAGGTGSGLILSVAMYLANYLRTKYPKAKAITRGFFVQPDVFYSVIKATEEQQNLQVNAYAAVRELDAFLMKGDNTLPPQYRGLVFEFPKMGADGVEPISAMPYDFCFLFDAKNSTGGSLDSFATYLDHAATCIYTQSIGPMSKKSNSREDNVLREVIRNDGRNRYAGAGASRLVYPWAHVRDVVGLRWANLALSGQWLKFDDQFKDRQEALAKQRERGYTAHDLDIATEFIGAVEENAKNKEPFARAVQSQCLAYDEDGISVVGNRWGEYLSALHRHVLKNASLPSQETLRRNAVARVSALAETAEADDYVGAYYELKKFHDIVERDTEETAGLIGYTMFQSDNPGIIRQKAEHQLETYLRDKVTGNFVHPVSARFFLYQTLKGLKQQKQQVETQLASTMQFFANFERNAFDDPGTEDIESPEDLINRKRSMRERLRNKPGADLQELADKFENYIRKVGELRDQTVYAKVLDEAITYTTSMSRSFETFFEVLSGNLKRLQTSVDLQRTKFDDLKGSTTRYVLASSECLDSLYDSMPYTGGVMSVDSELAERIYSKVRDYSMLTDGKDANFFQDLYQNTMLGYFSDQVMERYRSQIDIDVIDALEREYRITEKNYEADKVAHYVRGEIDKAKRLAAPFLEQPLGEERHPIEACAYNPVIEGDSDPKRKSLIAEQLGNYGGEKDEDISPQEILFYNAMYGIRARDLSKYSPARVHATENRPAGQYFSAYYSLVSDIEPSVETTKVITPHIDRRWHWVSQLPDLDEGNQAAQVSAINGALFLGLVYERIQWSLVHADHRVYQYDGEGKAAKDFVVSNGTPCDHFHEVVDALTINPVAVSEITRVIDRYARILREEARTVSFDDTRFARSLASGIALPELEEIVPALKGAHFSLFDIAAFYALTVPKDLYFEEQVYDMVADFLRTVIDEIETVEDDGDARPVIERVLLEQFAAFEKNIGAYLESDGLPFTRKLRSILRPLVMTLDELHLRGAVDRVEALDKRLQKL</sequence>
<dbReference type="Proteomes" id="UP001597042">
    <property type="component" value="Unassembled WGS sequence"/>
</dbReference>
<dbReference type="RefSeq" id="WP_378751069.1">
    <property type="nucleotide sequence ID" value="NZ_JBHSSV010000004.1"/>
</dbReference>
<accession>A0ABW2ZQ17</accession>
<evidence type="ECO:0000313" key="2">
    <source>
        <dbReference type="Proteomes" id="UP001597042"/>
    </source>
</evidence>
<dbReference type="InterPro" id="IPR025904">
    <property type="entry name" value="Tubulin-like"/>
</dbReference>
<dbReference type="SUPFAM" id="SSF52490">
    <property type="entry name" value="Tubulin nucleotide-binding domain-like"/>
    <property type="match status" value="1"/>
</dbReference>